<name>A0A3E2DNM9_9ACTN</name>
<comment type="caution">
    <text evidence="3">The sequence shown here is derived from an EMBL/GenBank/DDBJ whole genome shotgun (WGS) entry which is preliminary data.</text>
</comment>
<accession>A0A3E2DNM9</accession>
<reference evidence="3 4" key="1">
    <citation type="submission" date="2017-07" db="EMBL/GenBank/DDBJ databases">
        <authorList>
            <person name="Sun Z.S."/>
            <person name="Albrecht U."/>
            <person name="Echele G."/>
            <person name="Lee C.C."/>
        </authorList>
    </citation>
    <scope>NUCLEOTIDE SEQUENCE [LARGE SCALE GENOMIC DNA]</scope>
    <source>
        <strain evidence="3 4">P16-029</strain>
    </source>
</reference>
<dbReference type="GO" id="GO:0008168">
    <property type="term" value="F:methyltransferase activity"/>
    <property type="evidence" value="ECO:0007669"/>
    <property type="project" value="UniProtKB-KW"/>
</dbReference>
<protein>
    <submittedName>
        <fullName evidence="3">Class I SAM-dependent methyltransferase</fullName>
    </submittedName>
</protein>
<proteinExistence type="predicted"/>
<feature type="coiled-coil region" evidence="1">
    <location>
        <begin position="88"/>
        <end position="115"/>
    </location>
</feature>
<gene>
    <name evidence="3" type="ORF">CHT91_00755</name>
</gene>
<organism evidence="3 4">
    <name type="scientific">Cutibacterium avidum</name>
    <dbReference type="NCBI Taxonomy" id="33010"/>
    <lineage>
        <taxon>Bacteria</taxon>
        <taxon>Bacillati</taxon>
        <taxon>Actinomycetota</taxon>
        <taxon>Actinomycetes</taxon>
        <taxon>Propionibacteriales</taxon>
        <taxon>Propionibacteriaceae</taxon>
        <taxon>Cutibacterium</taxon>
    </lineage>
</organism>
<dbReference type="AlphaFoldDB" id="A0A3E2DNM9"/>
<evidence type="ECO:0000256" key="1">
    <source>
        <dbReference type="SAM" id="Coils"/>
    </source>
</evidence>
<dbReference type="Proteomes" id="UP000259211">
    <property type="component" value="Unassembled WGS sequence"/>
</dbReference>
<dbReference type="EMBL" id="NOWI01000001">
    <property type="protein sequence ID" value="RFT46884.1"/>
    <property type="molecule type" value="Genomic_DNA"/>
</dbReference>
<dbReference type="InterPro" id="IPR029063">
    <property type="entry name" value="SAM-dependent_MTases_sf"/>
</dbReference>
<dbReference type="CDD" id="cd02440">
    <property type="entry name" value="AdoMet_MTases"/>
    <property type="match status" value="1"/>
</dbReference>
<dbReference type="Pfam" id="PF13649">
    <property type="entry name" value="Methyltransf_25"/>
    <property type="match status" value="1"/>
</dbReference>
<evidence type="ECO:0000259" key="2">
    <source>
        <dbReference type="Pfam" id="PF13649"/>
    </source>
</evidence>
<feature type="domain" description="Methyltransferase" evidence="2">
    <location>
        <begin position="64"/>
        <end position="148"/>
    </location>
</feature>
<dbReference type="SUPFAM" id="SSF53335">
    <property type="entry name" value="S-adenosyl-L-methionine-dependent methyltransferases"/>
    <property type="match status" value="1"/>
</dbReference>
<keyword evidence="1" id="KW-0175">Coiled coil</keyword>
<dbReference type="Gene3D" id="3.40.50.150">
    <property type="entry name" value="Vaccinia Virus protein VP39"/>
    <property type="match status" value="1"/>
</dbReference>
<sequence>MRISDYFGLWENDRRSDPARRSLEQEKAFWHGHAAVYDQHAGLTCSSLAQIGTVTSIVEPESSILDVGGGTGRFAIPLAQRGCRVTVVDRSEDMLRVLSENAEAEEVKIETIQGQWPMDTGRVFDTVLAAWSLYWALDLAASLRALVRQARRHVIIIDTTGSPTAWDHALAAAQGEDVRVSQARHLLLAGGLAQLGIPAEIRILEEYRVVSEDELYHEVQTRGGNFSEAIRIMDSYAIGFPRGWRCRRTIGLVHVDAKGLVGALPDMPV</sequence>
<keyword evidence="3" id="KW-0808">Transferase</keyword>
<dbReference type="GO" id="GO:0032259">
    <property type="term" value="P:methylation"/>
    <property type="evidence" value="ECO:0007669"/>
    <property type="project" value="UniProtKB-KW"/>
</dbReference>
<keyword evidence="3" id="KW-0489">Methyltransferase</keyword>
<evidence type="ECO:0000313" key="3">
    <source>
        <dbReference type="EMBL" id="RFT46884.1"/>
    </source>
</evidence>
<dbReference type="RefSeq" id="WP_065672956.1">
    <property type="nucleotide sequence ID" value="NZ_JAQDJS010000003.1"/>
</dbReference>
<evidence type="ECO:0000313" key="4">
    <source>
        <dbReference type="Proteomes" id="UP000259211"/>
    </source>
</evidence>
<dbReference type="InterPro" id="IPR041698">
    <property type="entry name" value="Methyltransf_25"/>
</dbReference>